<dbReference type="AlphaFoldDB" id="A0A8B8AHG3"/>
<evidence type="ECO:0000313" key="3">
    <source>
        <dbReference type="RefSeq" id="XP_022290615.1"/>
    </source>
</evidence>
<evidence type="ECO:0000256" key="1">
    <source>
        <dbReference type="SAM" id="SignalP"/>
    </source>
</evidence>
<sequence length="195" mass="21104">MDSVKFHVFAVSLILMLNGPEAQDLGCTPCNNFQVNLLAYQLQSIGLLDGLNQFKNQNCNKIGNCSLISDPKKVSKCAVYQGDITLTLGTGLKLMSGLVLRQCEVVSTNEPNSCTSINKTGNNVNFFNGVLRMLQENAQPALKSNLITMKGIAFNGSRCLNSESGAGASTSKNKDSRDSSMFMLLLVLAMYDFEA</sequence>
<dbReference type="GeneID" id="111102242"/>
<dbReference type="KEGG" id="cvn:111102242"/>
<keyword evidence="1" id="KW-0732">Signal</keyword>
<name>A0A8B8AHG3_CRAVI</name>
<organism evidence="2 3">
    <name type="scientific">Crassostrea virginica</name>
    <name type="common">Eastern oyster</name>
    <dbReference type="NCBI Taxonomy" id="6565"/>
    <lineage>
        <taxon>Eukaryota</taxon>
        <taxon>Metazoa</taxon>
        <taxon>Spiralia</taxon>
        <taxon>Lophotrochozoa</taxon>
        <taxon>Mollusca</taxon>
        <taxon>Bivalvia</taxon>
        <taxon>Autobranchia</taxon>
        <taxon>Pteriomorphia</taxon>
        <taxon>Ostreida</taxon>
        <taxon>Ostreoidea</taxon>
        <taxon>Ostreidae</taxon>
        <taxon>Crassostrea</taxon>
    </lineage>
</organism>
<dbReference type="RefSeq" id="XP_022290615.1">
    <property type="nucleotide sequence ID" value="XM_022434907.1"/>
</dbReference>
<protein>
    <submittedName>
        <fullName evidence="3">Uncharacterized protein LOC111102242</fullName>
    </submittedName>
    <submittedName>
        <fullName evidence="4">Uncharacterized protein LOC111102287</fullName>
    </submittedName>
</protein>
<dbReference type="RefSeq" id="XP_022290675.1">
    <property type="nucleotide sequence ID" value="XM_022434967.1"/>
</dbReference>
<evidence type="ECO:0000313" key="4">
    <source>
        <dbReference type="RefSeq" id="XP_022290675.1"/>
    </source>
</evidence>
<keyword evidence="2" id="KW-1185">Reference proteome</keyword>
<proteinExistence type="predicted"/>
<dbReference type="Proteomes" id="UP000694844">
    <property type="component" value="Chromosome 6"/>
</dbReference>
<dbReference type="KEGG" id="cvn:111102287"/>
<accession>A0A8B8AHG3</accession>
<gene>
    <name evidence="3" type="primary">LOC111102242</name>
    <name evidence="4" type="synonym">LOC111102287</name>
</gene>
<evidence type="ECO:0000313" key="2">
    <source>
        <dbReference type="Proteomes" id="UP000694844"/>
    </source>
</evidence>
<reference evidence="3 4" key="1">
    <citation type="submission" date="2025-04" db="UniProtKB">
        <authorList>
            <consortium name="RefSeq"/>
        </authorList>
    </citation>
    <scope>IDENTIFICATION</scope>
    <source>
        <tissue evidence="3 4">Whole sample</tissue>
    </source>
</reference>
<feature type="signal peptide" evidence="1">
    <location>
        <begin position="1"/>
        <end position="22"/>
    </location>
</feature>
<feature type="chain" id="PRO_5044665843" evidence="1">
    <location>
        <begin position="23"/>
        <end position="195"/>
    </location>
</feature>